<dbReference type="AlphaFoldDB" id="A0A381PG41"/>
<sequence length="222" mass="25532">MQILKNFFIMLFSCSLVFAQTLQVNDATLSSGSYNAGTTLGITDTDVVIHSNALVHNLFVWGIPWYTDTKTFPAQITLPLDNRAYVISLYKKSIYHSVSSELQTFDFDSRPVEEFEALQDELHRMKIGTKLVRPIPGKSESVFLVYCSEEDMSCEEGLYWRDGFLAKFYDQQQEVYMYSQLNKPNEYLSEEEELLIKRHRGGVGMLVGFFSIGVWLLDRSIQ</sequence>
<organism evidence="1">
    <name type="scientific">marine metagenome</name>
    <dbReference type="NCBI Taxonomy" id="408172"/>
    <lineage>
        <taxon>unclassified sequences</taxon>
        <taxon>metagenomes</taxon>
        <taxon>ecological metagenomes</taxon>
    </lineage>
</organism>
<proteinExistence type="predicted"/>
<dbReference type="EMBL" id="UINC01000952">
    <property type="protein sequence ID" value="SUZ65187.1"/>
    <property type="molecule type" value="Genomic_DNA"/>
</dbReference>
<protein>
    <submittedName>
        <fullName evidence="1">Uncharacterized protein</fullName>
    </submittedName>
</protein>
<reference evidence="1" key="1">
    <citation type="submission" date="2018-05" db="EMBL/GenBank/DDBJ databases">
        <authorList>
            <person name="Lanie J.A."/>
            <person name="Ng W.-L."/>
            <person name="Kazmierczak K.M."/>
            <person name="Andrzejewski T.M."/>
            <person name="Davidsen T.M."/>
            <person name="Wayne K.J."/>
            <person name="Tettelin H."/>
            <person name="Glass J.I."/>
            <person name="Rusch D."/>
            <person name="Podicherti R."/>
            <person name="Tsui H.-C.T."/>
            <person name="Winkler M.E."/>
        </authorList>
    </citation>
    <scope>NUCLEOTIDE SEQUENCE</scope>
</reference>
<evidence type="ECO:0000313" key="1">
    <source>
        <dbReference type="EMBL" id="SUZ65187.1"/>
    </source>
</evidence>
<gene>
    <name evidence="1" type="ORF">METZ01_LOCUS18041</name>
</gene>
<accession>A0A381PG41</accession>
<name>A0A381PG41_9ZZZZ</name>